<sequence length="180" mass="19917">MASTPAKVDTGMVHGRFQPFHSGHLEYALEAAVRCSELVVGITNPEPEEVPPESMSPHRHLPEANPFSYWERLLMVRAALGAAGIDLTRVSIVPFPLHAPSRWPHYVPPGVTHFIRVFSAWEEAKAERLRTAGYLVVELAVEGKDISGTEVRRRLAAGADWRSLLPGAVTELIQRNARLV</sequence>
<dbReference type="PANTHER" id="PTHR21342">
    <property type="entry name" value="PHOSPHOPANTETHEINE ADENYLYLTRANSFERASE"/>
    <property type="match status" value="1"/>
</dbReference>
<dbReference type="RefSeq" id="WP_338180547.1">
    <property type="nucleotide sequence ID" value="NZ_JAEKNQ010000044.1"/>
</dbReference>
<dbReference type="EMBL" id="JAEKNQ010000044">
    <property type="protein sequence ID" value="MBJ7603856.1"/>
    <property type="molecule type" value="Genomic_DNA"/>
</dbReference>
<dbReference type="SUPFAM" id="SSF52374">
    <property type="entry name" value="Nucleotidylyl transferase"/>
    <property type="match status" value="1"/>
</dbReference>
<evidence type="ECO:0000256" key="2">
    <source>
        <dbReference type="ARBA" id="ARBA00022695"/>
    </source>
</evidence>
<gene>
    <name evidence="4" type="ORF">JF888_11780</name>
</gene>
<dbReference type="PANTHER" id="PTHR21342:SF0">
    <property type="entry name" value="BIFUNCTIONAL NMN ADENYLYLTRANSFERASE_NUDIX HYDROLASE"/>
    <property type="match status" value="1"/>
</dbReference>
<name>A0A934KHW2_9BACT</name>
<proteinExistence type="predicted"/>
<keyword evidence="2 4" id="KW-0548">Nucleotidyltransferase</keyword>
<evidence type="ECO:0000256" key="1">
    <source>
        <dbReference type="ARBA" id="ARBA00022679"/>
    </source>
</evidence>
<evidence type="ECO:0000259" key="3">
    <source>
        <dbReference type="Pfam" id="PF01467"/>
    </source>
</evidence>
<dbReference type="AlphaFoldDB" id="A0A934KHW2"/>
<dbReference type="Gene3D" id="3.40.50.620">
    <property type="entry name" value="HUPs"/>
    <property type="match status" value="1"/>
</dbReference>
<dbReference type="Pfam" id="PF01467">
    <property type="entry name" value="CTP_transf_like"/>
    <property type="match status" value="1"/>
</dbReference>
<dbReference type="Proteomes" id="UP000620075">
    <property type="component" value="Unassembled WGS sequence"/>
</dbReference>
<protein>
    <submittedName>
        <fullName evidence="4">Adenylyltransferase/cytidyltransferase family protein</fullName>
    </submittedName>
</protein>
<evidence type="ECO:0000313" key="4">
    <source>
        <dbReference type="EMBL" id="MBJ7603856.1"/>
    </source>
</evidence>
<feature type="domain" description="Cytidyltransferase-like" evidence="3">
    <location>
        <begin position="13"/>
        <end position="153"/>
    </location>
</feature>
<keyword evidence="1" id="KW-0808">Transferase</keyword>
<accession>A0A934KHW2</accession>
<evidence type="ECO:0000313" key="5">
    <source>
        <dbReference type="Proteomes" id="UP000620075"/>
    </source>
</evidence>
<dbReference type="InterPro" id="IPR004821">
    <property type="entry name" value="Cyt_trans-like"/>
</dbReference>
<dbReference type="NCBIfam" id="TIGR00125">
    <property type="entry name" value="cyt_tran_rel"/>
    <property type="match status" value="1"/>
</dbReference>
<dbReference type="GO" id="GO:0016779">
    <property type="term" value="F:nucleotidyltransferase activity"/>
    <property type="evidence" value="ECO:0007669"/>
    <property type="project" value="UniProtKB-KW"/>
</dbReference>
<dbReference type="InterPro" id="IPR014729">
    <property type="entry name" value="Rossmann-like_a/b/a_fold"/>
</dbReference>
<organism evidence="4 5">
    <name type="scientific">Candidatus Dormiibacter inghamiae</name>
    <dbReference type="NCBI Taxonomy" id="3127013"/>
    <lineage>
        <taxon>Bacteria</taxon>
        <taxon>Bacillati</taxon>
        <taxon>Candidatus Dormiibacterota</taxon>
        <taxon>Candidatus Dormibacteria</taxon>
        <taxon>Candidatus Dormibacterales</taxon>
        <taxon>Candidatus Dormibacteraceae</taxon>
        <taxon>Candidatus Dormiibacter</taxon>
    </lineage>
</organism>
<reference evidence="4 5" key="1">
    <citation type="submission" date="2020-10" db="EMBL/GenBank/DDBJ databases">
        <title>Ca. Dormibacterota MAGs.</title>
        <authorList>
            <person name="Montgomery K."/>
        </authorList>
    </citation>
    <scope>NUCLEOTIDE SEQUENCE [LARGE SCALE GENOMIC DNA]</scope>
    <source>
        <strain evidence="4">SC8811_S16_3</strain>
    </source>
</reference>
<comment type="caution">
    <text evidence="4">The sequence shown here is derived from an EMBL/GenBank/DDBJ whole genome shotgun (WGS) entry which is preliminary data.</text>
</comment>